<feature type="domain" description="Glycosyl hydrolase family 92" evidence="1">
    <location>
        <begin position="459"/>
        <end position="966"/>
    </location>
</feature>
<keyword evidence="4" id="KW-1185">Reference proteome</keyword>
<sequence length="1154" mass="126239">MNGSGRETASHVARWLGRSLWLLGLLPALAAAAAPERTFFRSFELAEPAPLAALPGASFSVEPVGGPSPDAALTAKPGVGFSGLHSLRYHGSASGRQQADLFEVNLPVQADTQLSYLLFPCSNAHDLRNPANYVAVDLLFDDGSRLSTRGALDQHRIGASARAQGEGRTLYPDQWNDLSIDVGGVAAGRTIKRIVLLHDGPAAMFDGYLDDLRIGPAVADARRRPSEFVDTRRGSHSNDRFSRGNTFPAVAMPHGFNFWTPVTDAGSDWIYQYQQRNGPANRPRLEAFALSHEPSPWMGDRQTFQLMPAAASHGAPDVHRAARALSFSRARETAQAHTYRVAFDDGIVTEVAPTDHAAIFRFTFRGDRSQLIFDNRDDRGGIVLAPSRRSFSGWSDVKSRLSAGAGRLFFYGVVDRPVRASGRLRGAGRDHVAAWFGFDTAKSRVVNLRIATSLISMAQARHNLALEIAPGDRFEDVRDRAQRAWDEQLGIVKVRGASRDELTTLYSNLYRLFLYPNEAYENTGSTAHPRWRYASPFSAKVAADTPAHTGARIVEGKPFVNNGLWDTYRTAWPAYALLTPTRAGEMIDGFVQQYRDGGWIARWSSPGFADLLVGTSADVAFADAWLKGVHNFDVRSFYQAALKDATVVSPLAGTGRKGLQRSIFNGYTDTGVDEGLSWSTAGYLNDFGIGNLAAALVVRQAKDDPYAAHYADDARYFRQRALGYRNLFDPQVGFLVGRDAAGKWRYDKAHFDPLRWGGDYTETDAWNMAFDAPQDGAGLAALYGGRAALAAKLDAFFAAPGHFHVGSYGEPIHEMLEARDVRMGQYGHSNQPSHHIIYMYDVAGQPWKVQDKVRDVLSRLYVGSEIGQGYPGDEDNGEMSAWYLFSAAGFYPLRVGTPEYVIGAPYFPHMDIALENGRHLVIDAPAVSDRNRYVQSLRVNGQPWNRLTLPHALLAQGATLQFTMGPQPSHWGSDEGALPPSLTPAGRLPQPLRDFTADAGTSMRSTPVLADLPRLFDNDSGTEAALPIGGFTIGWQFAQPRRVSLLTLTSAAARGAPSGWRLQASADGVRWITLDTRAHEKFAWARQTRAFAVAAPDEYAYYRLRFDPARAGGARALAEIELLGSVPPAADSAMRHQRPLAHPAGDAHAVARGR</sequence>
<comment type="caution">
    <text evidence="3">The sequence shown here is derived from an EMBL/GenBank/DDBJ whole genome shotgun (WGS) entry which is preliminary data.</text>
</comment>
<dbReference type="InterPro" id="IPR005887">
    <property type="entry name" value="GH92_a_mannosidase_put"/>
</dbReference>
<dbReference type="Proteomes" id="UP001596114">
    <property type="component" value="Unassembled WGS sequence"/>
</dbReference>
<protein>
    <submittedName>
        <fullName evidence="3">GH92 family glycosyl hydrolase</fullName>
    </submittedName>
</protein>
<reference evidence="4" key="1">
    <citation type="journal article" date="2019" name="Int. J. Syst. Evol. Microbiol.">
        <title>The Global Catalogue of Microorganisms (GCM) 10K type strain sequencing project: providing services to taxonomists for standard genome sequencing and annotation.</title>
        <authorList>
            <consortium name="The Broad Institute Genomics Platform"/>
            <consortium name="The Broad Institute Genome Sequencing Center for Infectious Disease"/>
            <person name="Wu L."/>
            <person name="Ma J."/>
        </authorList>
    </citation>
    <scope>NUCLEOTIDE SEQUENCE [LARGE SCALE GENOMIC DNA]</scope>
    <source>
        <strain evidence="4">CGMCC 1.16619</strain>
    </source>
</reference>
<evidence type="ECO:0000313" key="4">
    <source>
        <dbReference type="Proteomes" id="UP001596114"/>
    </source>
</evidence>
<dbReference type="NCBIfam" id="TIGR01180">
    <property type="entry name" value="aman2_put"/>
    <property type="match status" value="1"/>
</dbReference>
<dbReference type="Gene3D" id="2.60.120.260">
    <property type="entry name" value="Galactose-binding domain-like"/>
    <property type="match status" value="1"/>
</dbReference>
<dbReference type="InterPro" id="IPR014718">
    <property type="entry name" value="GH-type_carb-bd"/>
</dbReference>
<accession>A0ABW0QXL0</accession>
<evidence type="ECO:0000259" key="2">
    <source>
        <dbReference type="Pfam" id="PF17678"/>
    </source>
</evidence>
<dbReference type="PANTHER" id="PTHR12143:SF43">
    <property type="entry name" value="PUTATIVE-RELATED"/>
    <property type="match status" value="1"/>
</dbReference>
<gene>
    <name evidence="3" type="ORF">ACFPPA_17735</name>
</gene>
<dbReference type="InterPro" id="IPR012939">
    <property type="entry name" value="Glyco_hydro_92"/>
</dbReference>
<dbReference type="Gene3D" id="1.20.1610.10">
    <property type="entry name" value="alpha-1,2-mannosidases domains"/>
    <property type="match status" value="1"/>
</dbReference>
<dbReference type="EMBL" id="JBHSNF010000005">
    <property type="protein sequence ID" value="MFC5527589.1"/>
    <property type="molecule type" value="Genomic_DNA"/>
</dbReference>
<dbReference type="Pfam" id="PF17678">
    <property type="entry name" value="Glyco_hydro_92N"/>
    <property type="match status" value="1"/>
</dbReference>
<dbReference type="InterPro" id="IPR050883">
    <property type="entry name" value="PNGase"/>
</dbReference>
<dbReference type="InterPro" id="IPR008928">
    <property type="entry name" value="6-hairpin_glycosidase_sf"/>
</dbReference>
<dbReference type="Pfam" id="PF07971">
    <property type="entry name" value="Glyco_hydro_92"/>
    <property type="match status" value="1"/>
</dbReference>
<feature type="domain" description="Glycosyl hydrolase family 92 N-terminal" evidence="2">
    <location>
        <begin position="228"/>
        <end position="453"/>
    </location>
</feature>
<dbReference type="Gene3D" id="2.70.98.10">
    <property type="match status" value="1"/>
</dbReference>
<dbReference type="GO" id="GO:0016787">
    <property type="term" value="F:hydrolase activity"/>
    <property type="evidence" value="ECO:0007669"/>
    <property type="project" value="UniProtKB-KW"/>
</dbReference>
<dbReference type="SUPFAM" id="SSF48208">
    <property type="entry name" value="Six-hairpin glycosidases"/>
    <property type="match status" value="1"/>
</dbReference>
<evidence type="ECO:0000259" key="1">
    <source>
        <dbReference type="Pfam" id="PF07971"/>
    </source>
</evidence>
<dbReference type="PANTHER" id="PTHR12143">
    <property type="entry name" value="PEPTIDE N-GLYCANASE PNGASE -RELATED"/>
    <property type="match status" value="1"/>
</dbReference>
<dbReference type="Gene3D" id="3.30.2080.10">
    <property type="entry name" value="GH92 mannosidase domain"/>
    <property type="match status" value="1"/>
</dbReference>
<dbReference type="Gene3D" id="1.20.1050.60">
    <property type="entry name" value="alpha-1,2-mannosidase"/>
    <property type="match status" value="1"/>
</dbReference>
<proteinExistence type="predicted"/>
<organism evidence="3 4">
    <name type="scientific">Rhodanobacter ginsengisoli</name>
    <dbReference type="NCBI Taxonomy" id="418646"/>
    <lineage>
        <taxon>Bacteria</taxon>
        <taxon>Pseudomonadati</taxon>
        <taxon>Pseudomonadota</taxon>
        <taxon>Gammaproteobacteria</taxon>
        <taxon>Lysobacterales</taxon>
        <taxon>Rhodanobacteraceae</taxon>
        <taxon>Rhodanobacter</taxon>
    </lineage>
</organism>
<name>A0ABW0QXL0_9GAMM</name>
<keyword evidence="3" id="KW-0378">Hydrolase</keyword>
<evidence type="ECO:0000313" key="3">
    <source>
        <dbReference type="EMBL" id="MFC5527589.1"/>
    </source>
</evidence>
<dbReference type="InterPro" id="IPR041371">
    <property type="entry name" value="GH92_N"/>
</dbReference>
<dbReference type="RefSeq" id="WP_377322342.1">
    <property type="nucleotide sequence ID" value="NZ_JBHSNF010000005.1"/>
</dbReference>